<dbReference type="Proteomes" id="UP001311730">
    <property type="component" value="Unassembled WGS sequence"/>
</dbReference>
<organism evidence="1 2">
    <name type="scientific">Capnocytophaga gingivalis</name>
    <dbReference type="NCBI Taxonomy" id="1017"/>
    <lineage>
        <taxon>Bacteria</taxon>
        <taxon>Pseudomonadati</taxon>
        <taxon>Bacteroidota</taxon>
        <taxon>Flavobacteriia</taxon>
        <taxon>Flavobacteriales</taxon>
        <taxon>Flavobacteriaceae</taxon>
        <taxon>Capnocytophaga</taxon>
    </lineage>
</organism>
<sequence length="166" mass="19310">MRTITIKDIYNDVSYINPSVSTISSMGDYIEESSRQVAQSVRNRISEYLPQNTLAHKIITENLKDFFTDKQLWVIAYELQKNEAYVTNLSNEIERREQAAERKAAASKAKLSANKEGSQEVLDFVKSNKKLLKDYYAFIKSNKKYSKEFYSKKFTFESAKEFINKV</sequence>
<proteinExistence type="predicted"/>
<accession>A0ABU5Z7R0</accession>
<dbReference type="EMBL" id="JAYKBW010000007">
    <property type="protein sequence ID" value="MEB3075001.1"/>
    <property type="molecule type" value="Genomic_DNA"/>
</dbReference>
<gene>
    <name evidence="1" type="ORF">VJJ08_06795</name>
</gene>
<evidence type="ECO:0000313" key="2">
    <source>
        <dbReference type="Proteomes" id="UP001311730"/>
    </source>
</evidence>
<reference evidence="1 2" key="1">
    <citation type="submission" date="2023-12" db="EMBL/GenBank/DDBJ databases">
        <title>Genomic sequences of Capnocytophaga and Parvimonas strains.</title>
        <authorList>
            <person name="Watt R.M."/>
            <person name="Wang M."/>
            <person name="Yang T."/>
            <person name="Tong W.M."/>
        </authorList>
    </citation>
    <scope>NUCLEOTIDE SEQUENCE [LARGE SCALE GENOMIC DNA]</scope>
    <source>
        <strain evidence="1 2">CCUG 13096</strain>
    </source>
</reference>
<dbReference type="RefSeq" id="WP_323983281.1">
    <property type="nucleotide sequence ID" value="NZ_JAYKBW010000007.1"/>
</dbReference>
<protein>
    <submittedName>
        <fullName evidence="1">Uncharacterized protein</fullName>
    </submittedName>
</protein>
<name>A0ABU5Z7R0_9FLAO</name>
<evidence type="ECO:0000313" key="1">
    <source>
        <dbReference type="EMBL" id="MEB3075001.1"/>
    </source>
</evidence>
<keyword evidence="2" id="KW-1185">Reference proteome</keyword>
<comment type="caution">
    <text evidence="1">The sequence shown here is derived from an EMBL/GenBank/DDBJ whole genome shotgun (WGS) entry which is preliminary data.</text>
</comment>